<protein>
    <submittedName>
        <fullName evidence="2">Uncharacterized protein</fullName>
    </submittedName>
</protein>
<dbReference type="Proteomes" id="UP001595075">
    <property type="component" value="Unassembled WGS sequence"/>
</dbReference>
<comment type="caution">
    <text evidence="2">The sequence shown here is derived from an EMBL/GenBank/DDBJ whole genome shotgun (WGS) entry which is preliminary data.</text>
</comment>
<keyword evidence="3" id="KW-1185">Reference proteome</keyword>
<evidence type="ECO:0000256" key="1">
    <source>
        <dbReference type="SAM" id="MobiDB-lite"/>
    </source>
</evidence>
<feature type="region of interest" description="Disordered" evidence="1">
    <location>
        <begin position="287"/>
        <end position="306"/>
    </location>
</feature>
<proteinExistence type="predicted"/>
<gene>
    <name evidence="2" type="ORF">VTL71DRAFT_8620</name>
</gene>
<evidence type="ECO:0000313" key="2">
    <source>
        <dbReference type="EMBL" id="KAL2074841.1"/>
    </source>
</evidence>
<dbReference type="EMBL" id="JAZHXI010000002">
    <property type="protein sequence ID" value="KAL2074841.1"/>
    <property type="molecule type" value="Genomic_DNA"/>
</dbReference>
<evidence type="ECO:0000313" key="3">
    <source>
        <dbReference type="Proteomes" id="UP001595075"/>
    </source>
</evidence>
<sequence length="556" mass="57436">MLKVKPSLATQTDFNATISAATTSRIPSCCAIDSRALRQVYWYEGSVEVTVATISTIVYKYDNTAVTQYRTIVANSSQALPTGLFEGTEVSIIGVPTDYIDAAGPYEAESTIIYGTEFTDPYGIVYTSPTRVDYYPYVVFTTFEAIYEATASEPGYKCSSERPGDSGFDVYPSGIISFRPSISFALRGLGKHSVPTHNILGFYYVGDPANGGNGEQFTTLPEELRDWLVSHTAPPSDIRYPRDIDFASCSMNYGGGIPIAHIPVMTLTGSEETTIRVAGDLSEVMTTTTAATRSTPTVTSAPVTINPTHVSTAEPNPTPIPVNQGPVVAPPPPSSSVVVTNAPDNQGVGSQTDAQVAPTAGVVGVDSTLTSTIEIGSPFAHTQVTAIGALSPNGDAYTPPSTIDTPQPTTASAIPVNSPIPIETASPPSYGPSYVEASTPILVLGSSTLTLKSDSPIVVGSQTLTPGGAVTASGQTFSLETGGATLVVVESDSTSTQGLGGIINSLGGFVGTATGNEGVNATSGPLVITSGASSCHGRWSGLLGAVLFSVSLILAV</sequence>
<accession>A0ABR4CZA3</accession>
<organism evidence="2 3">
    <name type="scientific">Oculimacula yallundae</name>
    <dbReference type="NCBI Taxonomy" id="86028"/>
    <lineage>
        <taxon>Eukaryota</taxon>
        <taxon>Fungi</taxon>
        <taxon>Dikarya</taxon>
        <taxon>Ascomycota</taxon>
        <taxon>Pezizomycotina</taxon>
        <taxon>Leotiomycetes</taxon>
        <taxon>Helotiales</taxon>
        <taxon>Ploettnerulaceae</taxon>
        <taxon>Oculimacula</taxon>
    </lineage>
</organism>
<reference evidence="2 3" key="1">
    <citation type="journal article" date="2024" name="Commun. Biol.">
        <title>Comparative genomic analysis of thermophilic fungi reveals convergent evolutionary adaptations and gene losses.</title>
        <authorList>
            <person name="Steindorff A.S."/>
            <person name="Aguilar-Pontes M.V."/>
            <person name="Robinson A.J."/>
            <person name="Andreopoulos B."/>
            <person name="LaButti K."/>
            <person name="Kuo A."/>
            <person name="Mondo S."/>
            <person name="Riley R."/>
            <person name="Otillar R."/>
            <person name="Haridas S."/>
            <person name="Lipzen A."/>
            <person name="Grimwood J."/>
            <person name="Schmutz J."/>
            <person name="Clum A."/>
            <person name="Reid I.D."/>
            <person name="Moisan M.C."/>
            <person name="Butler G."/>
            <person name="Nguyen T.T.M."/>
            <person name="Dewar K."/>
            <person name="Conant G."/>
            <person name="Drula E."/>
            <person name="Henrissat B."/>
            <person name="Hansel C."/>
            <person name="Singer S."/>
            <person name="Hutchinson M.I."/>
            <person name="de Vries R.P."/>
            <person name="Natvig D.O."/>
            <person name="Powell A.J."/>
            <person name="Tsang A."/>
            <person name="Grigoriev I.V."/>
        </authorList>
    </citation>
    <scope>NUCLEOTIDE SEQUENCE [LARGE SCALE GENOMIC DNA]</scope>
    <source>
        <strain evidence="2 3">CBS 494.80</strain>
    </source>
</reference>
<feature type="compositionally biased region" description="Low complexity" evidence="1">
    <location>
        <begin position="287"/>
        <end position="304"/>
    </location>
</feature>
<name>A0ABR4CZA3_9HELO</name>